<dbReference type="GO" id="GO:0004151">
    <property type="term" value="F:dihydroorotase activity"/>
    <property type="evidence" value="ECO:0007669"/>
    <property type="project" value="UniProtKB-EC"/>
</dbReference>
<dbReference type="AlphaFoldDB" id="A0A0M0K081"/>
<comment type="pathway">
    <text evidence="1">Pyrimidine metabolism; UMP biosynthesis via de novo pathway; (S)-dihydroorotate from bicarbonate: step 3/3.</text>
</comment>
<evidence type="ECO:0000256" key="3">
    <source>
        <dbReference type="ARBA" id="ARBA00012860"/>
    </source>
</evidence>
<dbReference type="GO" id="GO:0046872">
    <property type="term" value="F:metal ion binding"/>
    <property type="evidence" value="ECO:0007669"/>
    <property type="project" value="UniProtKB-KW"/>
</dbReference>
<keyword evidence="6" id="KW-0862">Zinc</keyword>
<dbReference type="SUPFAM" id="SSF51556">
    <property type="entry name" value="Metallo-dependent hydrolases"/>
    <property type="match status" value="1"/>
</dbReference>
<proteinExistence type="inferred from homology"/>
<name>A0A0M0K081_9EUKA</name>
<evidence type="ECO:0000256" key="7">
    <source>
        <dbReference type="ARBA" id="ARBA00022975"/>
    </source>
</evidence>
<gene>
    <name evidence="9" type="ORF">Ctob_009467</name>
</gene>
<dbReference type="Gene3D" id="3.20.20.140">
    <property type="entry name" value="Metal-dependent hydrolases"/>
    <property type="match status" value="1"/>
</dbReference>
<sequence length="333" mass="35753">MIDAEDVKELSLPLPDDMHHHLRDGEVLADTVAAAARQFGRAICMPNLVPPVTTAEMATAYKGRILEALRSRTPEGARVTFEPLMTLYLTDNTTPEDIKQCAAAGDVKAVKLYPAGATTNSASGVTDYSKLTGALQAMAHYGLPLCVHGEVTASEVDIFDRERVFVQQRLPEILQRASQLKVVVEHMTTKEAVDFVLAAGPNVGATITPHHLLANRNHMLAGGIRPHLYCLPILKTEADRVALLAAATSGCERIFLGTDSAPHALGMKETGCGCAGVFNSASAIELYAQAFESVGQLDKLEGFASRFGAAFYGLPPSTETVTLRREQWTVPPS</sequence>
<dbReference type="NCBIfam" id="TIGR00856">
    <property type="entry name" value="pyrC_dimer"/>
    <property type="match status" value="1"/>
</dbReference>
<dbReference type="CDD" id="cd01294">
    <property type="entry name" value="DHOase"/>
    <property type="match status" value="1"/>
</dbReference>
<dbReference type="InterPro" id="IPR032466">
    <property type="entry name" value="Metal_Hydrolase"/>
</dbReference>
<dbReference type="EC" id="3.5.2.3" evidence="3"/>
<evidence type="ECO:0000259" key="8">
    <source>
        <dbReference type="Pfam" id="PF01979"/>
    </source>
</evidence>
<evidence type="ECO:0000256" key="1">
    <source>
        <dbReference type="ARBA" id="ARBA00004880"/>
    </source>
</evidence>
<organism evidence="9 10">
    <name type="scientific">Chrysochromulina tobinii</name>
    <dbReference type="NCBI Taxonomy" id="1460289"/>
    <lineage>
        <taxon>Eukaryota</taxon>
        <taxon>Haptista</taxon>
        <taxon>Haptophyta</taxon>
        <taxon>Prymnesiophyceae</taxon>
        <taxon>Prymnesiales</taxon>
        <taxon>Chrysochromulinaceae</taxon>
        <taxon>Chrysochromulina</taxon>
    </lineage>
</organism>
<evidence type="ECO:0000256" key="6">
    <source>
        <dbReference type="ARBA" id="ARBA00022833"/>
    </source>
</evidence>
<dbReference type="OrthoDB" id="1670005at2759"/>
<dbReference type="Proteomes" id="UP000037460">
    <property type="component" value="Unassembled WGS sequence"/>
</dbReference>
<dbReference type="PIRSF" id="PIRSF001237">
    <property type="entry name" value="DHOdimr"/>
    <property type="match status" value="1"/>
</dbReference>
<evidence type="ECO:0000256" key="2">
    <source>
        <dbReference type="ARBA" id="ARBA00005631"/>
    </source>
</evidence>
<comment type="caution">
    <text evidence="9">The sequence shown here is derived from an EMBL/GenBank/DDBJ whole genome shotgun (WGS) entry which is preliminary data.</text>
</comment>
<dbReference type="InterPro" id="IPR006680">
    <property type="entry name" value="Amidohydro-rel"/>
</dbReference>
<evidence type="ECO:0000313" key="10">
    <source>
        <dbReference type="Proteomes" id="UP000037460"/>
    </source>
</evidence>
<feature type="non-terminal residue" evidence="9">
    <location>
        <position position="333"/>
    </location>
</feature>
<evidence type="ECO:0000256" key="4">
    <source>
        <dbReference type="ARBA" id="ARBA00022723"/>
    </source>
</evidence>
<evidence type="ECO:0000256" key="5">
    <source>
        <dbReference type="ARBA" id="ARBA00022801"/>
    </source>
</evidence>
<dbReference type="EMBL" id="JWZX01001826">
    <property type="protein sequence ID" value="KOO32214.1"/>
    <property type="molecule type" value="Genomic_DNA"/>
</dbReference>
<dbReference type="PROSITE" id="PS00483">
    <property type="entry name" value="DIHYDROOROTASE_2"/>
    <property type="match status" value="1"/>
</dbReference>
<accession>A0A0M0K081</accession>
<dbReference type="InterPro" id="IPR004721">
    <property type="entry name" value="DHOdimr"/>
</dbReference>
<dbReference type="InterPro" id="IPR002195">
    <property type="entry name" value="Dihydroorotase_CS"/>
</dbReference>
<dbReference type="UniPathway" id="UPA00070">
    <property type="reaction ID" value="UER00117"/>
</dbReference>
<keyword evidence="10" id="KW-1185">Reference proteome</keyword>
<feature type="domain" description="Amidohydrolase-related" evidence="8">
    <location>
        <begin position="17"/>
        <end position="316"/>
    </location>
</feature>
<dbReference type="GO" id="GO:0006207">
    <property type="term" value="P:'de novo' pyrimidine nucleobase biosynthetic process"/>
    <property type="evidence" value="ECO:0007669"/>
    <property type="project" value="TreeGrafter"/>
</dbReference>
<protein>
    <recommendedName>
        <fullName evidence="3">dihydroorotase</fullName>
        <ecNumber evidence="3">3.5.2.3</ecNumber>
    </recommendedName>
</protein>
<comment type="similarity">
    <text evidence="2">Belongs to the metallo-dependent hydrolases superfamily. DHOase family. Class II DHOase subfamily.</text>
</comment>
<dbReference type="GO" id="GO:0044205">
    <property type="term" value="P:'de novo' UMP biosynthetic process"/>
    <property type="evidence" value="ECO:0007669"/>
    <property type="project" value="UniProtKB-UniPathway"/>
</dbReference>
<dbReference type="PANTHER" id="PTHR43137">
    <property type="entry name" value="DIHYDROOROTASE"/>
    <property type="match status" value="1"/>
</dbReference>
<reference evidence="10" key="1">
    <citation type="journal article" date="2015" name="PLoS Genet.">
        <title>Genome Sequence and Transcriptome Analyses of Chrysochromulina tobin: Metabolic Tools for Enhanced Algal Fitness in the Prominent Order Prymnesiales (Haptophyceae).</title>
        <authorList>
            <person name="Hovde B.T."/>
            <person name="Deodato C.R."/>
            <person name="Hunsperger H.M."/>
            <person name="Ryken S.A."/>
            <person name="Yost W."/>
            <person name="Jha R.K."/>
            <person name="Patterson J."/>
            <person name="Monnat R.J. Jr."/>
            <person name="Barlow S.B."/>
            <person name="Starkenburg S.R."/>
            <person name="Cattolico R.A."/>
        </authorList>
    </citation>
    <scope>NUCLEOTIDE SEQUENCE</scope>
    <source>
        <strain evidence="10">CCMP291</strain>
    </source>
</reference>
<keyword evidence="4" id="KW-0479">Metal-binding</keyword>
<dbReference type="GO" id="GO:0005737">
    <property type="term" value="C:cytoplasm"/>
    <property type="evidence" value="ECO:0007669"/>
    <property type="project" value="TreeGrafter"/>
</dbReference>
<keyword evidence="5" id="KW-0378">Hydrolase</keyword>
<dbReference type="Pfam" id="PF01979">
    <property type="entry name" value="Amidohydro_1"/>
    <property type="match status" value="1"/>
</dbReference>
<dbReference type="PANTHER" id="PTHR43137:SF1">
    <property type="entry name" value="DIHYDROOROTASE"/>
    <property type="match status" value="1"/>
</dbReference>
<keyword evidence="7" id="KW-0665">Pyrimidine biosynthesis</keyword>
<evidence type="ECO:0000313" key="9">
    <source>
        <dbReference type="EMBL" id="KOO32214.1"/>
    </source>
</evidence>
<dbReference type="HAMAP" id="MF_00219">
    <property type="entry name" value="PyrC_classII"/>
    <property type="match status" value="1"/>
</dbReference>